<proteinExistence type="predicted"/>
<organism evidence="2 3">
    <name type="scientific">Caenorhabditis bovis</name>
    <dbReference type="NCBI Taxonomy" id="2654633"/>
    <lineage>
        <taxon>Eukaryota</taxon>
        <taxon>Metazoa</taxon>
        <taxon>Ecdysozoa</taxon>
        <taxon>Nematoda</taxon>
        <taxon>Chromadorea</taxon>
        <taxon>Rhabditida</taxon>
        <taxon>Rhabditina</taxon>
        <taxon>Rhabditomorpha</taxon>
        <taxon>Rhabditoidea</taxon>
        <taxon>Rhabditidae</taxon>
        <taxon>Peloderinae</taxon>
        <taxon>Caenorhabditis</taxon>
    </lineage>
</organism>
<accession>A0A8S1EBU6</accession>
<feature type="domain" description="7TM GPCR serpentine receptor class x (Srx)" evidence="1">
    <location>
        <begin position="5"/>
        <end position="33"/>
    </location>
</feature>
<keyword evidence="3" id="KW-1185">Reference proteome</keyword>
<name>A0A8S1EBU6_9PELO</name>
<dbReference type="InterPro" id="IPR019430">
    <property type="entry name" value="7TM_GPCR_serpentine_rcpt_Srx"/>
</dbReference>
<evidence type="ECO:0000313" key="2">
    <source>
        <dbReference type="EMBL" id="CAB3397548.1"/>
    </source>
</evidence>
<protein>
    <recommendedName>
        <fullName evidence="1">7TM GPCR serpentine receptor class x (Srx) domain-containing protein</fullName>
    </recommendedName>
</protein>
<dbReference type="EMBL" id="CADEPM010000001">
    <property type="protein sequence ID" value="CAB3397548.1"/>
    <property type="molecule type" value="Genomic_DNA"/>
</dbReference>
<reference evidence="2 3" key="1">
    <citation type="submission" date="2020-04" db="EMBL/GenBank/DDBJ databases">
        <authorList>
            <person name="Laetsch R D."/>
            <person name="Stevens L."/>
            <person name="Kumar S."/>
            <person name="Blaxter L. M."/>
        </authorList>
    </citation>
    <scope>NUCLEOTIDE SEQUENCE [LARGE SCALE GENOMIC DNA]</scope>
</reference>
<sequence length="153" mass="17802">MVSAESKWARFFLSTFAWVFVHMCDGIITISYNKEVLDYIFGKLFRAKIPSRFSFITITDCEAGRLKGYLEYAPNMFDNNFISFIRYGVIVDNVIIEKTIDVLDIPNMYKATIGYLKYRKYSFKIYIMAYFTIGNFVTNRINTATEGIANSMQ</sequence>
<gene>
    <name evidence="2" type="ORF">CBOVIS_LOCUS940</name>
</gene>
<dbReference type="Proteomes" id="UP000494206">
    <property type="component" value="Unassembled WGS sequence"/>
</dbReference>
<comment type="caution">
    <text evidence="2">The sequence shown here is derived from an EMBL/GenBank/DDBJ whole genome shotgun (WGS) entry which is preliminary data.</text>
</comment>
<evidence type="ECO:0000313" key="3">
    <source>
        <dbReference type="Proteomes" id="UP000494206"/>
    </source>
</evidence>
<dbReference type="Pfam" id="PF10328">
    <property type="entry name" value="7TM_GPCR_Srx"/>
    <property type="match status" value="1"/>
</dbReference>
<evidence type="ECO:0000259" key="1">
    <source>
        <dbReference type="Pfam" id="PF10328"/>
    </source>
</evidence>
<dbReference type="AlphaFoldDB" id="A0A8S1EBU6"/>